<comment type="caution">
    <text evidence="2">The sequence shown here is derived from an EMBL/GenBank/DDBJ whole genome shotgun (WGS) entry which is preliminary data.</text>
</comment>
<evidence type="ECO:0000313" key="3">
    <source>
        <dbReference type="Proteomes" id="UP001528673"/>
    </source>
</evidence>
<name>A0ABT5MZD3_9BURK</name>
<protein>
    <submittedName>
        <fullName evidence="2">DUF1365 domain-containing protein</fullName>
    </submittedName>
</protein>
<feature type="compositionally biased region" description="Pro residues" evidence="1">
    <location>
        <begin position="8"/>
        <end position="17"/>
    </location>
</feature>
<proteinExistence type="predicted"/>
<dbReference type="PANTHER" id="PTHR33973:SF4">
    <property type="entry name" value="OS07G0153300 PROTEIN"/>
    <property type="match status" value="1"/>
</dbReference>
<dbReference type="PANTHER" id="PTHR33973">
    <property type="entry name" value="OS07G0153300 PROTEIN"/>
    <property type="match status" value="1"/>
</dbReference>
<keyword evidence="3" id="KW-1185">Reference proteome</keyword>
<dbReference type="EMBL" id="JAQSIP010000005">
    <property type="protein sequence ID" value="MDD0839399.1"/>
    <property type="molecule type" value="Genomic_DNA"/>
</dbReference>
<dbReference type="Proteomes" id="UP001528673">
    <property type="component" value="Unassembled WGS sequence"/>
</dbReference>
<gene>
    <name evidence="2" type="ORF">PSQ40_12515</name>
</gene>
<evidence type="ECO:0000313" key="2">
    <source>
        <dbReference type="EMBL" id="MDD0839399.1"/>
    </source>
</evidence>
<dbReference type="InterPro" id="IPR010775">
    <property type="entry name" value="DUF1365"/>
</dbReference>
<reference evidence="2 3" key="1">
    <citation type="submission" date="2023-02" db="EMBL/GenBank/DDBJ databases">
        <title>Bacterial whole genomic sequence of Curvibacter sp. HBC61.</title>
        <authorList>
            <person name="Le V."/>
            <person name="Ko S.-R."/>
            <person name="Ahn C.-Y."/>
            <person name="Oh H.-M."/>
        </authorList>
    </citation>
    <scope>NUCLEOTIDE SEQUENCE [LARGE SCALE GENOMIC DNA]</scope>
    <source>
        <strain evidence="2 3">HBC61</strain>
    </source>
</reference>
<dbReference type="Pfam" id="PF07103">
    <property type="entry name" value="DUF1365"/>
    <property type="match status" value="1"/>
</dbReference>
<sequence length="273" mass="30843">MNLSRVPPSHPAGPAPGTPDERPLLGFGQVRHTRLRPAHNAFAYPTFFVMLPMRGAGLHDSALAINRPAALSFFDRDHGDGRPPEQGGALAWLDELLAAEGIDDADGQVWLHCYPRVLGYTFKPVSFWYCHQRDGRLRAIVVEVNNTFGERHCYLLDQPAWGRELTARKVFHVSPFCAISGGYRFRFMRTHQAGQERTVVRIDHDDELGPLIQTSVSGRLEPITRASLRRALWGYPLMTLGVMARIHLQALKLWLKRVPFHRQPKAPDAFVSR</sequence>
<dbReference type="RefSeq" id="WP_273951852.1">
    <property type="nucleotide sequence ID" value="NZ_JAQSIP010000005.1"/>
</dbReference>
<organism evidence="2 3">
    <name type="scientific">Curvibacter cyanobacteriorum</name>
    <dbReference type="NCBI Taxonomy" id="3026422"/>
    <lineage>
        <taxon>Bacteria</taxon>
        <taxon>Pseudomonadati</taxon>
        <taxon>Pseudomonadota</taxon>
        <taxon>Betaproteobacteria</taxon>
        <taxon>Burkholderiales</taxon>
        <taxon>Comamonadaceae</taxon>
        <taxon>Curvibacter</taxon>
    </lineage>
</organism>
<evidence type="ECO:0000256" key="1">
    <source>
        <dbReference type="SAM" id="MobiDB-lite"/>
    </source>
</evidence>
<accession>A0ABT5MZD3</accession>
<feature type="region of interest" description="Disordered" evidence="1">
    <location>
        <begin position="1"/>
        <end position="25"/>
    </location>
</feature>